<dbReference type="Gene3D" id="1.20.1260.10">
    <property type="match status" value="1"/>
</dbReference>
<evidence type="ECO:0000313" key="3">
    <source>
        <dbReference type="Proteomes" id="UP000178129"/>
    </source>
</evidence>
<dbReference type="AlphaFoldDB" id="A0A1E1K8H8"/>
<reference evidence="3" key="1">
    <citation type="submission" date="2016-03" db="EMBL/GenBank/DDBJ databases">
        <authorList>
            <person name="Ploux O."/>
        </authorList>
    </citation>
    <scope>NUCLEOTIDE SEQUENCE [LARGE SCALE GENOMIC DNA]</scope>
    <source>
        <strain evidence="3">UK7</strain>
    </source>
</reference>
<dbReference type="InterPro" id="IPR009078">
    <property type="entry name" value="Ferritin-like_SF"/>
</dbReference>
<name>A0A1E1K8H8_9HELO</name>
<proteinExistence type="predicted"/>
<dbReference type="STRING" id="914237.A0A1E1K8H8"/>
<gene>
    <name evidence="2" type="ORF">RCO7_10138</name>
</gene>
<dbReference type="InterPro" id="IPR012347">
    <property type="entry name" value="Ferritin-like"/>
</dbReference>
<dbReference type="EMBL" id="FJUW01000008">
    <property type="protein sequence ID" value="CZS94369.1"/>
    <property type="molecule type" value="Genomic_DNA"/>
</dbReference>
<evidence type="ECO:0000256" key="1">
    <source>
        <dbReference type="SAM" id="SignalP"/>
    </source>
</evidence>
<feature type="signal peptide" evidence="1">
    <location>
        <begin position="1"/>
        <end position="19"/>
    </location>
</feature>
<organism evidence="2 3">
    <name type="scientific">Rhynchosporium graminicola</name>
    <dbReference type="NCBI Taxonomy" id="2792576"/>
    <lineage>
        <taxon>Eukaryota</taxon>
        <taxon>Fungi</taxon>
        <taxon>Dikarya</taxon>
        <taxon>Ascomycota</taxon>
        <taxon>Pezizomycotina</taxon>
        <taxon>Leotiomycetes</taxon>
        <taxon>Helotiales</taxon>
        <taxon>Ploettnerulaceae</taxon>
        <taxon>Rhynchosporium</taxon>
    </lineage>
</organism>
<comment type="caution">
    <text evidence="2">The sequence shown here is derived from an EMBL/GenBank/DDBJ whole genome shotgun (WGS) entry which is preliminary data.</text>
</comment>
<keyword evidence="1" id="KW-0732">Signal</keyword>
<dbReference type="SUPFAM" id="SSF47240">
    <property type="entry name" value="Ferritin-like"/>
    <property type="match status" value="1"/>
</dbReference>
<feature type="chain" id="PRO_5009445703" evidence="1">
    <location>
        <begin position="20"/>
        <end position="311"/>
    </location>
</feature>
<dbReference type="InParanoid" id="A0A1E1K8H8"/>
<dbReference type="Pfam" id="PF13668">
    <property type="entry name" value="Ferritin_2"/>
    <property type="match status" value="1"/>
</dbReference>
<dbReference type="PANTHER" id="PTHR38705">
    <property type="entry name" value="PROTEIN RDS1"/>
    <property type="match status" value="1"/>
</dbReference>
<evidence type="ECO:0000313" key="2">
    <source>
        <dbReference type="EMBL" id="CZS94369.1"/>
    </source>
</evidence>
<sequence>MRFSTVAVALAAFASSVSAGPIIKRQSDSTSTDIDAVILQYALTLEHLENAFYKKALSEWSQQQFIDAGFSAKFYDDLKYVAHDEEGHVVYLEAGLTAAGAKPVQACEYSFPMTDPEEFVALASVIEGVGVSAYLGAAPLVTSKAYLTAAGAILVTEALHQSQQRNAIGEVPAANVFGTPLGFNAVYSIASGFIKSCPATNMPLPVMAYPALTLQSGLPTAQGANIQLETSNATASGSFATFVSGINVAAVAPMSSSGNTHMVEVPMMVEGQSYVFITKDNSGNLTDSNIIAGPAILEVTPLSPTFNLTIT</sequence>
<protein>
    <submittedName>
        <fullName evidence="2">Related to stress response protein rds1p</fullName>
    </submittedName>
</protein>
<dbReference type="Proteomes" id="UP000178129">
    <property type="component" value="Unassembled WGS sequence"/>
</dbReference>
<dbReference type="PANTHER" id="PTHR38705:SF1">
    <property type="entry name" value="PROTEIN RDS1"/>
    <property type="match status" value="1"/>
</dbReference>
<dbReference type="InterPro" id="IPR039254">
    <property type="entry name" value="Rds1"/>
</dbReference>
<keyword evidence="3" id="KW-1185">Reference proteome</keyword>
<accession>A0A1E1K8H8</accession>